<evidence type="ECO:0000313" key="2">
    <source>
        <dbReference type="Proteomes" id="UP000218238"/>
    </source>
</evidence>
<dbReference type="OrthoDB" id="583427at2"/>
<dbReference type="EMBL" id="NTFS01000030">
    <property type="protein sequence ID" value="PAX59919.1"/>
    <property type="molecule type" value="Genomic_DNA"/>
</dbReference>
<dbReference type="Proteomes" id="UP000218238">
    <property type="component" value="Unassembled WGS sequence"/>
</dbReference>
<protein>
    <submittedName>
        <fullName evidence="1">Uncharacterized protein</fullName>
    </submittedName>
</protein>
<evidence type="ECO:0000313" key="1">
    <source>
        <dbReference type="EMBL" id="PAX59919.1"/>
    </source>
</evidence>
<organism evidence="1 2">
    <name type="scientific">Brunnivagina elsteri CCALA 953</name>
    <dbReference type="NCBI Taxonomy" id="987040"/>
    <lineage>
        <taxon>Bacteria</taxon>
        <taxon>Bacillati</taxon>
        <taxon>Cyanobacteriota</taxon>
        <taxon>Cyanophyceae</taxon>
        <taxon>Nostocales</taxon>
        <taxon>Calotrichaceae</taxon>
        <taxon>Brunnivagina</taxon>
    </lineage>
</organism>
<sequence>MFSFNQFLNLLRRTILTGFLAGLIWLPGLSFNSALAMPNPLALIATPAKGDERLSALISCLPKQLSQPSFKRAWDEMGNDQLQRAFNLKTNPKLSQAEIELKDCLNPNRQDITPQS</sequence>
<reference evidence="1 2" key="1">
    <citation type="submission" date="2017-08" db="EMBL/GenBank/DDBJ databases">
        <title>Draft genome sequence of filamentous cyanobacterium Calothrix elsteri CCALA 953.</title>
        <authorList>
            <person name="Gagunashvili A.N."/>
            <person name="Elster J."/>
            <person name="Andresson O.S."/>
        </authorList>
    </citation>
    <scope>NUCLEOTIDE SEQUENCE [LARGE SCALE GENOMIC DNA]</scope>
    <source>
        <strain evidence="1 2">CCALA 953</strain>
    </source>
</reference>
<accession>A0A2A2TN54</accession>
<dbReference type="AlphaFoldDB" id="A0A2A2TN54"/>
<name>A0A2A2TN54_9CYAN</name>
<comment type="caution">
    <text evidence="1">The sequence shown here is derived from an EMBL/GenBank/DDBJ whole genome shotgun (WGS) entry which is preliminary data.</text>
</comment>
<gene>
    <name evidence="1" type="ORF">CK510_04585</name>
</gene>
<proteinExistence type="predicted"/>
<dbReference type="RefSeq" id="WP_095720569.1">
    <property type="nucleotide sequence ID" value="NZ_NTFS01000030.1"/>
</dbReference>
<keyword evidence="2" id="KW-1185">Reference proteome</keyword>